<dbReference type="Proteomes" id="UP000438429">
    <property type="component" value="Unassembled WGS sequence"/>
</dbReference>
<sequence length="74" mass="8249">MNERPRQTADRRCAGSADRTASRASVGQRFRKTGKPYPFDTLAAWTDISDPISAELPDVCPEGPKGAEEWLKRE</sequence>
<evidence type="ECO:0000256" key="1">
    <source>
        <dbReference type="SAM" id="MobiDB-lite"/>
    </source>
</evidence>
<accession>A0A6A4RSV3</accession>
<proteinExistence type="predicted"/>
<feature type="compositionally biased region" description="Basic and acidic residues" evidence="1">
    <location>
        <begin position="65"/>
        <end position="74"/>
    </location>
</feature>
<feature type="region of interest" description="Disordered" evidence="1">
    <location>
        <begin position="1"/>
        <end position="33"/>
    </location>
</feature>
<organism evidence="2 3">
    <name type="scientific">Scophthalmus maximus</name>
    <name type="common">Turbot</name>
    <name type="synonym">Psetta maxima</name>
    <dbReference type="NCBI Taxonomy" id="52904"/>
    <lineage>
        <taxon>Eukaryota</taxon>
        <taxon>Metazoa</taxon>
        <taxon>Chordata</taxon>
        <taxon>Craniata</taxon>
        <taxon>Vertebrata</taxon>
        <taxon>Euteleostomi</taxon>
        <taxon>Actinopterygii</taxon>
        <taxon>Neopterygii</taxon>
        <taxon>Teleostei</taxon>
        <taxon>Neoteleostei</taxon>
        <taxon>Acanthomorphata</taxon>
        <taxon>Carangaria</taxon>
        <taxon>Pleuronectiformes</taxon>
        <taxon>Pleuronectoidei</taxon>
        <taxon>Scophthalmidae</taxon>
        <taxon>Scophthalmus</taxon>
    </lineage>
</organism>
<comment type="caution">
    <text evidence="2">The sequence shown here is derived from an EMBL/GenBank/DDBJ whole genome shotgun (WGS) entry which is preliminary data.</text>
</comment>
<gene>
    <name evidence="2" type="ORF">F2P81_023748</name>
</gene>
<evidence type="ECO:0000313" key="2">
    <source>
        <dbReference type="EMBL" id="KAF0023118.1"/>
    </source>
</evidence>
<dbReference type="AlphaFoldDB" id="A0A6A4RSV3"/>
<name>A0A6A4RSV3_SCOMX</name>
<feature type="region of interest" description="Disordered" evidence="1">
    <location>
        <begin position="55"/>
        <end position="74"/>
    </location>
</feature>
<feature type="compositionally biased region" description="Basic and acidic residues" evidence="1">
    <location>
        <begin position="1"/>
        <end position="13"/>
    </location>
</feature>
<evidence type="ECO:0000313" key="3">
    <source>
        <dbReference type="Proteomes" id="UP000438429"/>
    </source>
</evidence>
<protein>
    <submittedName>
        <fullName evidence="2">Uncharacterized protein</fullName>
    </submittedName>
</protein>
<reference evidence="2 3" key="1">
    <citation type="submission" date="2019-06" db="EMBL/GenBank/DDBJ databases">
        <title>Draft genomes of female and male turbot (Scophthalmus maximus).</title>
        <authorList>
            <person name="Xu H."/>
            <person name="Xu X.-W."/>
            <person name="Shao C."/>
            <person name="Chen S."/>
        </authorList>
    </citation>
    <scope>NUCLEOTIDE SEQUENCE [LARGE SCALE GENOMIC DNA]</scope>
    <source>
        <strain evidence="2">Ysfricsl-2016a</strain>
        <tissue evidence="2">Blood</tissue>
    </source>
</reference>
<dbReference type="EMBL" id="VEVO01000022">
    <property type="protein sequence ID" value="KAF0023118.1"/>
    <property type="molecule type" value="Genomic_DNA"/>
</dbReference>